<dbReference type="EMBL" id="FORY01000012">
    <property type="protein sequence ID" value="SFJ84268.1"/>
    <property type="molecule type" value="Genomic_DNA"/>
</dbReference>
<gene>
    <name evidence="1" type="ORF">SAMN04488138_1123</name>
</gene>
<reference evidence="1 2" key="1">
    <citation type="submission" date="2016-10" db="EMBL/GenBank/DDBJ databases">
        <authorList>
            <person name="de Groot N.N."/>
        </authorList>
    </citation>
    <scope>NUCLEOTIDE SEQUENCE [LARGE SCALE GENOMIC DNA]</scope>
    <source>
        <strain evidence="1 2">CGMCC 1.8891</strain>
    </source>
</reference>
<evidence type="ECO:0000313" key="1">
    <source>
        <dbReference type="EMBL" id="SFJ84268.1"/>
    </source>
</evidence>
<proteinExistence type="predicted"/>
<accession>A0A1I3UL86</accession>
<sequence>MPPSVKTKNLKFETILFDFIEPIVLLYKAGKSYFIASALPSEFGYVKEYLVVSVTPKFLKRYFREENDLRFLFVSAPHRSFWKMPASEVGKDTAKVKEFSGSITEDMLPDAQFFSSSHTHSYQTMANTYSALETLFIDGNWEMEDFGSFSRKYRDLYAFEESINKLSASTTSVSLKNKIGKAFNGHTLQGGGSYVGLFRELLNSLPKEERYDLKRVEYASPGRIELQGKGAVFDALEERIKNMVSNSQALHDTYVKLRQFMSETNLLNISTPVITVSQTTKDRLEVDTRALFSALGLDLYDTIFRLTGGNVVSTAKISMAIYRRVKQAASYFSEGRIAYER</sequence>
<organism evidence="1 2">
    <name type="scientific">Celeribacter halophilus</name>
    <dbReference type="NCBI Taxonomy" id="576117"/>
    <lineage>
        <taxon>Bacteria</taxon>
        <taxon>Pseudomonadati</taxon>
        <taxon>Pseudomonadota</taxon>
        <taxon>Alphaproteobacteria</taxon>
        <taxon>Rhodobacterales</taxon>
        <taxon>Roseobacteraceae</taxon>
        <taxon>Celeribacter</taxon>
    </lineage>
</organism>
<dbReference type="AlphaFoldDB" id="A0A1I3UL86"/>
<dbReference type="Proteomes" id="UP000183299">
    <property type="component" value="Unassembled WGS sequence"/>
</dbReference>
<protein>
    <submittedName>
        <fullName evidence="1">Uncharacterized protein</fullName>
    </submittedName>
</protein>
<dbReference type="RefSeq" id="WP_066600349.1">
    <property type="nucleotide sequence ID" value="NZ_FORY01000012.1"/>
</dbReference>
<dbReference type="GeneID" id="98666036"/>
<name>A0A1I3UL86_9RHOB</name>
<dbReference type="OrthoDB" id="7605179at2"/>
<keyword evidence="2" id="KW-1185">Reference proteome</keyword>
<evidence type="ECO:0000313" key="2">
    <source>
        <dbReference type="Proteomes" id="UP000183299"/>
    </source>
</evidence>